<dbReference type="RefSeq" id="WP_027410882.1">
    <property type="nucleotide sequence ID" value="NZ_BMWS01000002.1"/>
</dbReference>
<reference evidence="1 2" key="1">
    <citation type="journal article" date="2014" name="Int. J. Syst. Evol. Microbiol.">
        <title>Complete genome sequence of Corynebacterium casei LMG S-19264T (=DSM 44701T), isolated from a smear-ripened cheese.</title>
        <authorList>
            <consortium name="US DOE Joint Genome Institute (JGI-PGF)"/>
            <person name="Walter F."/>
            <person name="Albersmeier A."/>
            <person name="Kalinowski J."/>
            <person name="Ruckert C."/>
        </authorList>
    </citation>
    <scope>NUCLEOTIDE SEQUENCE [LARGE SCALE GENOMIC DNA]</scope>
    <source>
        <strain evidence="1 2">KCTC 12285</strain>
    </source>
</reference>
<dbReference type="Proteomes" id="UP000601108">
    <property type="component" value="Unassembled WGS sequence"/>
</dbReference>
<proteinExistence type="predicted"/>
<accession>A0A918N2K8</accession>
<gene>
    <name evidence="1" type="ORF">GCM10007384_03870</name>
</gene>
<dbReference type="InterPro" id="IPR016181">
    <property type="entry name" value="Acyl_CoA_acyltransferase"/>
</dbReference>
<protein>
    <recommendedName>
        <fullName evidence="3">N-acetyltransferase domain-containing protein</fullName>
    </recommendedName>
</protein>
<dbReference type="Gene3D" id="3.40.630.30">
    <property type="match status" value="1"/>
</dbReference>
<dbReference type="AlphaFoldDB" id="A0A918N2K8"/>
<organism evidence="1 2">
    <name type="scientific">Aquimarina muelleri</name>
    <dbReference type="NCBI Taxonomy" id="279356"/>
    <lineage>
        <taxon>Bacteria</taxon>
        <taxon>Pseudomonadati</taxon>
        <taxon>Bacteroidota</taxon>
        <taxon>Flavobacteriia</taxon>
        <taxon>Flavobacteriales</taxon>
        <taxon>Flavobacteriaceae</taxon>
        <taxon>Aquimarina</taxon>
    </lineage>
</organism>
<evidence type="ECO:0008006" key="3">
    <source>
        <dbReference type="Google" id="ProtNLM"/>
    </source>
</evidence>
<dbReference type="SUPFAM" id="SSF55729">
    <property type="entry name" value="Acyl-CoA N-acyltransferases (Nat)"/>
    <property type="match status" value="1"/>
</dbReference>
<dbReference type="EMBL" id="BMWS01000002">
    <property type="protein sequence ID" value="GGX05397.1"/>
    <property type="molecule type" value="Genomic_DNA"/>
</dbReference>
<comment type="caution">
    <text evidence="1">The sequence shown here is derived from an EMBL/GenBank/DDBJ whole genome shotgun (WGS) entry which is preliminary data.</text>
</comment>
<evidence type="ECO:0000313" key="1">
    <source>
        <dbReference type="EMBL" id="GGX05397.1"/>
    </source>
</evidence>
<evidence type="ECO:0000313" key="2">
    <source>
        <dbReference type="Proteomes" id="UP000601108"/>
    </source>
</evidence>
<sequence>MEFIKLTQLSKAHKTEILTLWNNEYPEKLNYQTLTDFDNYLKNLKEQSHILIMDKSLNIKGWYFDFIRENEKWFAILLDTDTQKKGFGTKILNLAKNKETQLNGWVIDHNNDIKKNGKQYKSPLDFYLKNEFKKIADNRLELEKISAVKIKWTK</sequence>
<keyword evidence="2" id="KW-1185">Reference proteome</keyword>
<name>A0A918N2K8_9FLAO</name>